<name>A0ABN1IHH9_9GAMM</name>
<gene>
    <name evidence="2" type="ORF">GCM10009105_17370</name>
</gene>
<dbReference type="RefSeq" id="WP_343789628.1">
    <property type="nucleotide sequence ID" value="NZ_BAAAEU010000007.1"/>
</dbReference>
<keyword evidence="3" id="KW-1185">Reference proteome</keyword>
<evidence type="ECO:0000313" key="3">
    <source>
        <dbReference type="Proteomes" id="UP001501523"/>
    </source>
</evidence>
<protein>
    <recommendedName>
        <fullName evidence="4">Enterotoxin</fullName>
    </recommendedName>
</protein>
<dbReference type="InterPro" id="IPR013785">
    <property type="entry name" value="Aldolase_TIM"/>
</dbReference>
<organism evidence="2 3">
    <name type="scientific">Dokdonella soli</name>
    <dbReference type="NCBI Taxonomy" id="529810"/>
    <lineage>
        <taxon>Bacteria</taxon>
        <taxon>Pseudomonadati</taxon>
        <taxon>Pseudomonadota</taxon>
        <taxon>Gammaproteobacteria</taxon>
        <taxon>Lysobacterales</taxon>
        <taxon>Rhodanobacteraceae</taxon>
        <taxon>Dokdonella</taxon>
    </lineage>
</organism>
<dbReference type="SUPFAM" id="SSF51445">
    <property type="entry name" value="(Trans)glycosidases"/>
    <property type="match status" value="1"/>
</dbReference>
<sequence length="679" mass="74051">MNRFLFFSAAFAAAAALVSVDVMAGTSPAATLPAPWLPSDPGAAHCRTDASHAELTNGALRFGVAINGKSVRPAEFDNAFAAARHALNGELFSVLPRGGKKLDASNFRLDGALRCNRIAAAPGAARAAERRAGIALDARFTDPGSGLKVRWRALLRDGSNYVRESLTFESNATIDLASVTLIDLDLEAAWVDGTADGSPLIADDRFFGFEHPMAQARAINGRATASLKRVLPLRGGVATEYSAVLGVAPHGQLRRGFQAYLENERAAPFHTFLHYNSWYDIGYFTPYTEAEAVNVIDAYGKQLVQDRGVKMDSFLFDDGWDDHAHLWQFSKDFPHGFTPVREAAGKFGAEPGVWLSPWGGYGPPREERLATAKAGGYEVDDQGIALSGRKYYPLFHDAALNLLKRYGINQFKLDGTGSPDKVTPGSEFDSDFAAAIALINDLRAVKPDLFINLTTGTWPSPFWLRTADSIWRGGEDHSFAGVGSDRQRWITYRDADTYGGIVRQGPMFPLNSLMLHGIIYARKAQGLNADPHNDFADEVRSYFAGGTGLQEMYVSPDLLTAQNWDDLAAAAKWARERAAVLRDSHWIGGDPARLQVYGWASWAPGRAVVALRNPGDQPQEFALDVEHALELPQGATRDWIATPVYTLGAPQPLHAGQATPLKLQPFEVRVWDLAPALRK</sequence>
<feature type="signal peptide" evidence="1">
    <location>
        <begin position="1"/>
        <end position="24"/>
    </location>
</feature>
<evidence type="ECO:0000256" key="1">
    <source>
        <dbReference type="SAM" id="SignalP"/>
    </source>
</evidence>
<evidence type="ECO:0000313" key="2">
    <source>
        <dbReference type="EMBL" id="GAA0713703.1"/>
    </source>
</evidence>
<dbReference type="InterPro" id="IPR017853">
    <property type="entry name" value="GH"/>
</dbReference>
<evidence type="ECO:0008006" key="4">
    <source>
        <dbReference type="Google" id="ProtNLM"/>
    </source>
</evidence>
<dbReference type="Proteomes" id="UP001501523">
    <property type="component" value="Unassembled WGS sequence"/>
</dbReference>
<comment type="caution">
    <text evidence="2">The sequence shown here is derived from an EMBL/GenBank/DDBJ whole genome shotgun (WGS) entry which is preliminary data.</text>
</comment>
<proteinExistence type="predicted"/>
<keyword evidence="1" id="KW-0732">Signal</keyword>
<accession>A0ABN1IHH9</accession>
<dbReference type="Gene3D" id="3.20.20.70">
    <property type="entry name" value="Aldolase class I"/>
    <property type="match status" value="1"/>
</dbReference>
<feature type="chain" id="PRO_5046962527" description="Enterotoxin" evidence="1">
    <location>
        <begin position="25"/>
        <end position="679"/>
    </location>
</feature>
<dbReference type="EMBL" id="BAAAEU010000007">
    <property type="protein sequence ID" value="GAA0713703.1"/>
    <property type="molecule type" value="Genomic_DNA"/>
</dbReference>
<reference evidence="2 3" key="1">
    <citation type="journal article" date="2019" name="Int. J. Syst. Evol. Microbiol.">
        <title>The Global Catalogue of Microorganisms (GCM) 10K type strain sequencing project: providing services to taxonomists for standard genome sequencing and annotation.</title>
        <authorList>
            <consortium name="The Broad Institute Genomics Platform"/>
            <consortium name="The Broad Institute Genome Sequencing Center for Infectious Disease"/>
            <person name="Wu L."/>
            <person name="Ma J."/>
        </authorList>
    </citation>
    <scope>NUCLEOTIDE SEQUENCE [LARGE SCALE GENOMIC DNA]</scope>
    <source>
        <strain evidence="2 3">JCM 15421</strain>
    </source>
</reference>